<accession>A0A0S4QHT6</accession>
<dbReference type="GO" id="GO:0017004">
    <property type="term" value="P:cytochrome complex assembly"/>
    <property type="evidence" value="ECO:0007669"/>
    <property type="project" value="UniProtKB-KW"/>
</dbReference>
<feature type="transmembrane region" description="Helical" evidence="7">
    <location>
        <begin position="579"/>
        <end position="598"/>
    </location>
</feature>
<name>A0A0S4QHT6_9ACTN</name>
<dbReference type="Pfam" id="PF05140">
    <property type="entry name" value="ResB"/>
    <property type="match status" value="1"/>
</dbReference>
<evidence type="ECO:0000256" key="4">
    <source>
        <dbReference type="ARBA" id="ARBA00022989"/>
    </source>
</evidence>
<evidence type="ECO:0000313" key="9">
    <source>
        <dbReference type="EMBL" id="CUU54230.1"/>
    </source>
</evidence>
<feature type="compositionally biased region" description="Low complexity" evidence="6">
    <location>
        <begin position="711"/>
        <end position="749"/>
    </location>
</feature>
<dbReference type="InterPro" id="IPR023494">
    <property type="entry name" value="Cyt_c_bgen_Ccs1/CcsB/ResB"/>
</dbReference>
<feature type="region of interest" description="Disordered" evidence="6">
    <location>
        <begin position="1"/>
        <end position="82"/>
    </location>
</feature>
<feature type="transmembrane region" description="Helical" evidence="7">
    <location>
        <begin position="196"/>
        <end position="218"/>
    </location>
</feature>
<dbReference type="Proteomes" id="UP000198802">
    <property type="component" value="Unassembled WGS sequence"/>
</dbReference>
<evidence type="ECO:0000259" key="8">
    <source>
        <dbReference type="Pfam" id="PF05140"/>
    </source>
</evidence>
<keyword evidence="2 7" id="KW-0812">Transmembrane</keyword>
<keyword evidence="5 7" id="KW-0472">Membrane</keyword>
<sequence length="749" mass="77672">MTARPTAPSGHVDGLMPDDPTVLEAPEAFDPPAPRDPRSTRSPGADSPPAVSDAPTGTPDASDTAGSPWEPPGTAPSGASATAASTAGGVAAGGVAAGNPWAVGTAGAGTAGAGVGAGVRTRSGAVALLVRSWRQLTSMRLALVLLFMLAAAAVWGSLFPQRNINPMRVEQFIADHPTAGPWLDRIGMFGVFGSPWFSAIYLLLFISLIGCLWSRVIWHARALFTAPPKAPARPGRLPGGSTWTSSLDAAEAVARARGVLRKRRFRVAVAGADARRPDGSPDHSAAAEKGFLRETGNLVFHIALVVMLAGVGLGSWFGYQGSVLVITGNGFANTLIAYDTYTGGALVDPVDLQPFSMTLDTFEATYQDNGQPADFRADVTYAEDLDSPKKTATVRVNHPLKIGDTKIYLIGHGYAPHFVLRDKAGEVVWESYVPCTPRDGMFTSTCTVKIPDTGLPATGALKEPQQLAFSGVFTPTTVLKPGHGYVSTYPAATAPGLTITGFVGNLHLNEGIPQNVYTVDTRDMTQFTMTGPAGENLIAQVVAPNNPKQRTLTGLPGGLSLEVDGVREFATFQTKSDPYKGLVLGAAIAIIAGLIASLRVRRRRVWVRATPLAGGGCTVEIGGLSRSDAQGFATELTTVTQAIRDETARDEAARDAPPASEGSARDVPASGGTVQGGTVQCETAEVHTAKDHTAQDRAVRVDAAGAEAVPGDTDLTGTGAAGTDAADTDAATSTTSEDAATSTTSEREP</sequence>
<keyword evidence="3" id="KW-0201">Cytochrome c-type biogenesis</keyword>
<feature type="domain" description="ResB-like" evidence="8">
    <location>
        <begin position="139"/>
        <end position="636"/>
    </location>
</feature>
<proteinExistence type="predicted"/>
<evidence type="ECO:0000256" key="3">
    <source>
        <dbReference type="ARBA" id="ARBA00022748"/>
    </source>
</evidence>
<dbReference type="InterPro" id="IPR007816">
    <property type="entry name" value="ResB-like_domain"/>
</dbReference>
<evidence type="ECO:0000313" key="10">
    <source>
        <dbReference type="Proteomes" id="UP000198802"/>
    </source>
</evidence>
<feature type="region of interest" description="Disordered" evidence="6">
    <location>
        <begin position="648"/>
        <end position="749"/>
    </location>
</feature>
<evidence type="ECO:0000256" key="6">
    <source>
        <dbReference type="SAM" id="MobiDB-lite"/>
    </source>
</evidence>
<evidence type="ECO:0000256" key="2">
    <source>
        <dbReference type="ARBA" id="ARBA00022692"/>
    </source>
</evidence>
<gene>
    <name evidence="9" type="ORF">Ga0074812_102236</name>
</gene>
<protein>
    <submittedName>
        <fullName evidence="9">Cytochrome c biogenesis protein</fullName>
    </submittedName>
</protein>
<dbReference type="AlphaFoldDB" id="A0A0S4QHT6"/>
<dbReference type="GO" id="GO:0016020">
    <property type="term" value="C:membrane"/>
    <property type="evidence" value="ECO:0007669"/>
    <property type="project" value="UniProtKB-SubCell"/>
</dbReference>
<dbReference type="RefSeq" id="WP_091271557.1">
    <property type="nucleotide sequence ID" value="NZ_FAOZ01000002.1"/>
</dbReference>
<comment type="subcellular location">
    <subcellularLocation>
        <location evidence="1">Membrane</location>
        <topology evidence="1">Multi-pass membrane protein</topology>
    </subcellularLocation>
</comment>
<organism evidence="9 10">
    <name type="scientific">Parafrankia irregularis</name>
    <dbReference type="NCBI Taxonomy" id="795642"/>
    <lineage>
        <taxon>Bacteria</taxon>
        <taxon>Bacillati</taxon>
        <taxon>Actinomycetota</taxon>
        <taxon>Actinomycetes</taxon>
        <taxon>Frankiales</taxon>
        <taxon>Frankiaceae</taxon>
        <taxon>Parafrankia</taxon>
    </lineage>
</organism>
<evidence type="ECO:0000256" key="1">
    <source>
        <dbReference type="ARBA" id="ARBA00004141"/>
    </source>
</evidence>
<keyword evidence="4 7" id="KW-1133">Transmembrane helix</keyword>
<dbReference type="PANTHER" id="PTHR31566">
    <property type="entry name" value="CYTOCHROME C BIOGENESIS PROTEIN CCS1, CHLOROPLASTIC"/>
    <property type="match status" value="1"/>
</dbReference>
<keyword evidence="10" id="KW-1185">Reference proteome</keyword>
<dbReference type="EMBL" id="FAOZ01000002">
    <property type="protein sequence ID" value="CUU54230.1"/>
    <property type="molecule type" value="Genomic_DNA"/>
</dbReference>
<reference evidence="10" key="1">
    <citation type="submission" date="2015-11" db="EMBL/GenBank/DDBJ databases">
        <authorList>
            <person name="Varghese N."/>
        </authorList>
    </citation>
    <scope>NUCLEOTIDE SEQUENCE [LARGE SCALE GENOMIC DNA]</scope>
    <source>
        <strain evidence="10">DSM 45899</strain>
    </source>
</reference>
<dbReference type="PANTHER" id="PTHR31566:SF0">
    <property type="entry name" value="CYTOCHROME C BIOGENESIS PROTEIN CCS1, CHLOROPLASTIC"/>
    <property type="match status" value="1"/>
</dbReference>
<feature type="compositionally biased region" description="Basic and acidic residues" evidence="6">
    <location>
        <begin position="684"/>
        <end position="700"/>
    </location>
</feature>
<feature type="transmembrane region" description="Helical" evidence="7">
    <location>
        <begin position="298"/>
        <end position="319"/>
    </location>
</feature>
<evidence type="ECO:0000256" key="7">
    <source>
        <dbReference type="SAM" id="Phobius"/>
    </source>
</evidence>
<evidence type="ECO:0000256" key="5">
    <source>
        <dbReference type="ARBA" id="ARBA00023136"/>
    </source>
</evidence>
<feature type="transmembrane region" description="Helical" evidence="7">
    <location>
        <begin position="141"/>
        <end position="159"/>
    </location>
</feature>